<proteinExistence type="predicted"/>
<evidence type="ECO:0000313" key="2">
    <source>
        <dbReference type="WBParaSite" id="nRc.2.0.1.t07715-RA"/>
    </source>
</evidence>
<keyword evidence="1" id="KW-1185">Reference proteome</keyword>
<reference evidence="2" key="1">
    <citation type="submission" date="2022-11" db="UniProtKB">
        <authorList>
            <consortium name="WormBaseParasite"/>
        </authorList>
    </citation>
    <scope>IDENTIFICATION</scope>
</reference>
<protein>
    <submittedName>
        <fullName evidence="2">Uncharacterized protein</fullName>
    </submittedName>
</protein>
<dbReference type="WBParaSite" id="nRc.2.0.1.t07715-RA">
    <property type="protein sequence ID" value="nRc.2.0.1.t07715-RA"/>
    <property type="gene ID" value="nRc.2.0.1.g07715"/>
</dbReference>
<dbReference type="Proteomes" id="UP000887565">
    <property type="component" value="Unplaced"/>
</dbReference>
<dbReference type="Gene3D" id="2.40.70.10">
    <property type="entry name" value="Acid Proteases"/>
    <property type="match status" value="1"/>
</dbReference>
<accession>A0A915I1L8</accession>
<dbReference type="AlphaFoldDB" id="A0A915I1L8"/>
<dbReference type="InterPro" id="IPR021109">
    <property type="entry name" value="Peptidase_aspartic_dom_sf"/>
</dbReference>
<sequence length="110" mass="12323">MRPLEMEAKIDNWRGLALLDTGATTFVTGCVVYQHITHTDPNNFSTSWYITVANSQWVPTLGPVNFYRKLEDLGTHSIHYTVLISPKPTIILGTDFLAHGNIGAVFDFQN</sequence>
<name>A0A915I1L8_ROMCU</name>
<organism evidence="1 2">
    <name type="scientific">Romanomermis culicivorax</name>
    <name type="common">Nematode worm</name>
    <dbReference type="NCBI Taxonomy" id="13658"/>
    <lineage>
        <taxon>Eukaryota</taxon>
        <taxon>Metazoa</taxon>
        <taxon>Ecdysozoa</taxon>
        <taxon>Nematoda</taxon>
        <taxon>Enoplea</taxon>
        <taxon>Dorylaimia</taxon>
        <taxon>Mermithida</taxon>
        <taxon>Mermithoidea</taxon>
        <taxon>Mermithidae</taxon>
        <taxon>Romanomermis</taxon>
    </lineage>
</organism>
<evidence type="ECO:0000313" key="1">
    <source>
        <dbReference type="Proteomes" id="UP000887565"/>
    </source>
</evidence>
<dbReference type="SUPFAM" id="SSF50630">
    <property type="entry name" value="Acid proteases"/>
    <property type="match status" value="1"/>
</dbReference>